<dbReference type="InterPro" id="IPR017907">
    <property type="entry name" value="Znf_RING_CS"/>
</dbReference>
<name>A0A2R6S524_9APHY</name>
<evidence type="ECO:0000313" key="7">
    <source>
        <dbReference type="Proteomes" id="UP000186601"/>
    </source>
</evidence>
<dbReference type="GO" id="GO:0008270">
    <property type="term" value="F:zinc ion binding"/>
    <property type="evidence" value="ECO:0007669"/>
    <property type="project" value="UniProtKB-KW"/>
</dbReference>
<dbReference type="InterPro" id="IPR001841">
    <property type="entry name" value="Znf_RING"/>
</dbReference>
<evidence type="ECO:0000256" key="3">
    <source>
        <dbReference type="ARBA" id="ARBA00022833"/>
    </source>
</evidence>
<dbReference type="STRING" id="98765.A0A2R6S524"/>
<protein>
    <recommendedName>
        <fullName evidence="5">RING-type domain-containing protein</fullName>
    </recommendedName>
</protein>
<keyword evidence="3" id="KW-0862">Zinc</keyword>
<sequence>MDQCAICYEDASTNLNSNDPINALTSLASSTYSATASSAPETTDGSDEEPVTYPIHTPYITDCDHTYCYVCITGRMMRSADEQSGVGPGGTRWECLRCGEAVSSADRVEVEVEEVDSESITFDDGYEFGSDMSGSVGDDSESYTSE</sequence>
<feature type="domain" description="RING-type" evidence="5">
    <location>
        <begin position="4"/>
        <end position="98"/>
    </location>
</feature>
<comment type="caution">
    <text evidence="6">The sequence shown here is derived from an EMBL/GenBank/DDBJ whole genome shotgun (WGS) entry which is preliminary data.</text>
</comment>
<dbReference type="EMBL" id="MLYV02000057">
    <property type="protein sequence ID" value="PSS37362.1"/>
    <property type="molecule type" value="Genomic_DNA"/>
</dbReference>
<keyword evidence="1" id="KW-0479">Metal-binding</keyword>
<dbReference type="Proteomes" id="UP000186601">
    <property type="component" value="Unassembled WGS sequence"/>
</dbReference>
<dbReference type="OrthoDB" id="1701437at2759"/>
<dbReference type="SMART" id="SM00184">
    <property type="entry name" value="RING"/>
    <property type="match status" value="1"/>
</dbReference>
<keyword evidence="2" id="KW-0863">Zinc-finger</keyword>
<keyword evidence="7" id="KW-1185">Reference proteome</keyword>
<evidence type="ECO:0000256" key="4">
    <source>
        <dbReference type="SAM" id="MobiDB-lite"/>
    </source>
</evidence>
<accession>A0A2R6S524</accession>
<evidence type="ECO:0000256" key="1">
    <source>
        <dbReference type="ARBA" id="ARBA00022723"/>
    </source>
</evidence>
<evidence type="ECO:0000313" key="6">
    <source>
        <dbReference type="EMBL" id="PSS37362.1"/>
    </source>
</evidence>
<gene>
    <name evidence="6" type="ORF">PHLCEN_2v839</name>
</gene>
<reference evidence="6 7" key="1">
    <citation type="submission" date="2018-02" db="EMBL/GenBank/DDBJ databases">
        <title>Genome sequence of the basidiomycete white-rot fungus Phlebia centrifuga.</title>
        <authorList>
            <person name="Granchi Z."/>
            <person name="Peng M."/>
            <person name="de Vries R.P."/>
            <person name="Hilden K."/>
            <person name="Makela M.R."/>
            <person name="Grigoriev I."/>
            <person name="Riley R."/>
        </authorList>
    </citation>
    <scope>NUCLEOTIDE SEQUENCE [LARGE SCALE GENOMIC DNA]</scope>
    <source>
        <strain evidence="6 7">FBCC195</strain>
    </source>
</reference>
<organism evidence="6 7">
    <name type="scientific">Hermanssonia centrifuga</name>
    <dbReference type="NCBI Taxonomy" id="98765"/>
    <lineage>
        <taxon>Eukaryota</taxon>
        <taxon>Fungi</taxon>
        <taxon>Dikarya</taxon>
        <taxon>Basidiomycota</taxon>
        <taxon>Agaricomycotina</taxon>
        <taxon>Agaricomycetes</taxon>
        <taxon>Polyporales</taxon>
        <taxon>Meruliaceae</taxon>
        <taxon>Hermanssonia</taxon>
    </lineage>
</organism>
<dbReference type="SUPFAM" id="SSF57850">
    <property type="entry name" value="RING/U-box"/>
    <property type="match status" value="1"/>
</dbReference>
<dbReference type="Gene3D" id="3.30.40.10">
    <property type="entry name" value="Zinc/RING finger domain, C3HC4 (zinc finger)"/>
    <property type="match status" value="1"/>
</dbReference>
<dbReference type="AlphaFoldDB" id="A0A2R6S524"/>
<feature type="region of interest" description="Disordered" evidence="4">
    <location>
        <begin position="109"/>
        <end position="146"/>
    </location>
</feature>
<proteinExistence type="predicted"/>
<evidence type="ECO:0000259" key="5">
    <source>
        <dbReference type="SMART" id="SM00184"/>
    </source>
</evidence>
<dbReference type="InterPro" id="IPR013083">
    <property type="entry name" value="Znf_RING/FYVE/PHD"/>
</dbReference>
<evidence type="ECO:0000256" key="2">
    <source>
        <dbReference type="ARBA" id="ARBA00022771"/>
    </source>
</evidence>
<dbReference type="PROSITE" id="PS00518">
    <property type="entry name" value="ZF_RING_1"/>
    <property type="match status" value="1"/>
</dbReference>